<keyword evidence="1" id="KW-0812">Transmembrane</keyword>
<dbReference type="EMBL" id="BANC01000113">
    <property type="protein sequence ID" value="GAN81747.1"/>
    <property type="molecule type" value="Genomic_DNA"/>
</dbReference>
<feature type="transmembrane region" description="Helical" evidence="1">
    <location>
        <begin position="86"/>
        <end position="108"/>
    </location>
</feature>
<dbReference type="Proteomes" id="UP000032668">
    <property type="component" value="Unassembled WGS sequence"/>
</dbReference>
<keyword evidence="3" id="KW-1185">Reference proteome</keyword>
<evidence type="ECO:0000256" key="1">
    <source>
        <dbReference type="SAM" id="Phobius"/>
    </source>
</evidence>
<protein>
    <submittedName>
        <fullName evidence="2">Uncharacterized protein</fullName>
    </submittedName>
</protein>
<reference evidence="2 3" key="1">
    <citation type="submission" date="2012-11" db="EMBL/GenBank/DDBJ databases">
        <title>Whole genome sequence of Acidocella aminolytica 101 = DSM 11237.</title>
        <authorList>
            <person name="Azuma Y."/>
            <person name="Higashiura N."/>
            <person name="Hirakawa H."/>
            <person name="Matsushita K."/>
        </authorList>
    </citation>
    <scope>NUCLEOTIDE SEQUENCE [LARGE SCALE GENOMIC DNA]</scope>
    <source>
        <strain evidence="3">101 / DSM 11237</strain>
    </source>
</reference>
<feature type="transmembrane region" description="Helical" evidence="1">
    <location>
        <begin position="30"/>
        <end position="48"/>
    </location>
</feature>
<keyword evidence="1" id="KW-0472">Membrane</keyword>
<organism evidence="2 3">
    <name type="scientific">Acidocella aminolytica 101 = DSM 11237</name>
    <dbReference type="NCBI Taxonomy" id="1120923"/>
    <lineage>
        <taxon>Bacteria</taxon>
        <taxon>Pseudomonadati</taxon>
        <taxon>Pseudomonadota</taxon>
        <taxon>Alphaproteobacteria</taxon>
        <taxon>Acetobacterales</taxon>
        <taxon>Acidocellaceae</taxon>
        <taxon>Acidocella</taxon>
    </lineage>
</organism>
<comment type="caution">
    <text evidence="2">The sequence shown here is derived from an EMBL/GenBank/DDBJ whole genome shotgun (WGS) entry which is preliminary data.</text>
</comment>
<proteinExistence type="predicted"/>
<accession>A0A0D6PJA0</accession>
<dbReference type="AlphaFoldDB" id="A0A0D6PJA0"/>
<sequence>MTQLIYGVGLLAIPALLYLGVATRQEKTKPALVIPAMLWILLDAYLAYRLAFPSVDPGQTGCSILAYSCPPPPSELGDFMTKAHHIFDLVLLLVPVGIVSFVGTHFGAKRRF</sequence>
<gene>
    <name evidence="2" type="ORF">Aam_115_004</name>
</gene>
<keyword evidence="1" id="KW-1133">Transmembrane helix</keyword>
<feature type="transmembrane region" description="Helical" evidence="1">
    <location>
        <begin position="6"/>
        <end position="23"/>
    </location>
</feature>
<evidence type="ECO:0000313" key="3">
    <source>
        <dbReference type="Proteomes" id="UP000032668"/>
    </source>
</evidence>
<evidence type="ECO:0000313" key="2">
    <source>
        <dbReference type="EMBL" id="GAN81747.1"/>
    </source>
</evidence>
<name>A0A0D6PJA0_9PROT</name>